<accession>A0ABV1WDF0</accession>
<name>A0ABV1WDF0_9ACTN</name>
<feature type="compositionally biased region" description="Basic and acidic residues" evidence="1">
    <location>
        <begin position="116"/>
        <end position="125"/>
    </location>
</feature>
<gene>
    <name evidence="2" type="ORF">ABT317_33935</name>
</gene>
<feature type="region of interest" description="Disordered" evidence="1">
    <location>
        <begin position="1"/>
        <end position="50"/>
    </location>
</feature>
<dbReference type="RefSeq" id="WP_158103879.1">
    <property type="nucleotide sequence ID" value="NZ_MUBM01000117.1"/>
</dbReference>
<reference evidence="2 3" key="1">
    <citation type="submission" date="2024-06" db="EMBL/GenBank/DDBJ databases">
        <title>The Natural Products Discovery Center: Release of the First 8490 Sequenced Strains for Exploring Actinobacteria Biosynthetic Diversity.</title>
        <authorList>
            <person name="Kalkreuter E."/>
            <person name="Kautsar S.A."/>
            <person name="Yang D."/>
            <person name="Bader C.D."/>
            <person name="Teijaro C.N."/>
            <person name="Fluegel L."/>
            <person name="Davis C.M."/>
            <person name="Simpson J.R."/>
            <person name="Lauterbach L."/>
            <person name="Steele A.D."/>
            <person name="Gui C."/>
            <person name="Meng S."/>
            <person name="Li G."/>
            <person name="Viehrig K."/>
            <person name="Ye F."/>
            <person name="Su P."/>
            <person name="Kiefer A.F."/>
            <person name="Nichols A."/>
            <person name="Cepeda A.J."/>
            <person name="Yan W."/>
            <person name="Fan B."/>
            <person name="Jiang Y."/>
            <person name="Adhikari A."/>
            <person name="Zheng C.-J."/>
            <person name="Schuster L."/>
            <person name="Cowan T.M."/>
            <person name="Smanski M.J."/>
            <person name="Chevrette M.G."/>
            <person name="De Carvalho L.P.S."/>
            <person name="Shen B."/>
        </authorList>
    </citation>
    <scope>NUCLEOTIDE SEQUENCE [LARGE SCALE GENOMIC DNA]</scope>
    <source>
        <strain evidence="2 3">NPDC000634</strain>
    </source>
</reference>
<feature type="region of interest" description="Disordered" evidence="1">
    <location>
        <begin position="113"/>
        <end position="142"/>
    </location>
</feature>
<dbReference type="Proteomes" id="UP001458415">
    <property type="component" value="Unassembled WGS sequence"/>
</dbReference>
<comment type="caution">
    <text evidence="2">The sequence shown here is derived from an EMBL/GenBank/DDBJ whole genome shotgun (WGS) entry which is preliminary data.</text>
</comment>
<evidence type="ECO:0000313" key="3">
    <source>
        <dbReference type="Proteomes" id="UP001458415"/>
    </source>
</evidence>
<sequence>MGADDDLASQWGVSGSEESPKGPGVARGDSGEDRLAGGEQGERVTQKGAALPGLTAARAVEFDADLTPAGQAVGQCDKAAFVSVDTDVGTQSPSVPNPRMVIGITTFRQAAGGRRATRDEYRVEAADPSVATREVPQEVRSQ</sequence>
<organism evidence="2 3">
    <name type="scientific">Streptomyces carpinensis</name>
    <dbReference type="NCBI Taxonomy" id="66369"/>
    <lineage>
        <taxon>Bacteria</taxon>
        <taxon>Bacillati</taxon>
        <taxon>Actinomycetota</taxon>
        <taxon>Actinomycetes</taxon>
        <taxon>Kitasatosporales</taxon>
        <taxon>Streptomycetaceae</taxon>
        <taxon>Streptomyces</taxon>
    </lineage>
</organism>
<evidence type="ECO:0000256" key="1">
    <source>
        <dbReference type="SAM" id="MobiDB-lite"/>
    </source>
</evidence>
<feature type="compositionally biased region" description="Basic and acidic residues" evidence="1">
    <location>
        <begin position="29"/>
        <end position="45"/>
    </location>
</feature>
<dbReference type="EMBL" id="JBEPCU010000868">
    <property type="protein sequence ID" value="MER6981841.1"/>
    <property type="molecule type" value="Genomic_DNA"/>
</dbReference>
<proteinExistence type="predicted"/>
<protein>
    <submittedName>
        <fullName evidence="2">Uncharacterized protein</fullName>
    </submittedName>
</protein>
<keyword evidence="3" id="KW-1185">Reference proteome</keyword>
<evidence type="ECO:0000313" key="2">
    <source>
        <dbReference type="EMBL" id="MER6981841.1"/>
    </source>
</evidence>